<name>A0ABV8NI11_9SPHI</name>
<keyword evidence="2" id="KW-0808">Transferase</keyword>
<dbReference type="Pfam" id="PF00132">
    <property type="entry name" value="Hexapep"/>
    <property type="match status" value="1"/>
</dbReference>
<organism evidence="3 4">
    <name type="scientific">Pedobacter jamesrossensis</name>
    <dbReference type="NCBI Taxonomy" id="1908238"/>
    <lineage>
        <taxon>Bacteria</taxon>
        <taxon>Pseudomonadati</taxon>
        <taxon>Bacteroidota</taxon>
        <taxon>Sphingobacteriia</taxon>
        <taxon>Sphingobacteriales</taxon>
        <taxon>Sphingobacteriaceae</taxon>
        <taxon>Pedobacter</taxon>
    </lineage>
</organism>
<dbReference type="EMBL" id="JBHSBY010000033">
    <property type="protein sequence ID" value="MFC4196376.1"/>
    <property type="molecule type" value="Genomic_DNA"/>
</dbReference>
<dbReference type="InterPro" id="IPR051159">
    <property type="entry name" value="Hexapeptide_acetyltransf"/>
</dbReference>
<dbReference type="SUPFAM" id="SSF51161">
    <property type="entry name" value="Trimeric LpxA-like enzymes"/>
    <property type="match status" value="1"/>
</dbReference>
<comment type="similarity">
    <text evidence="1">Belongs to the transferase hexapeptide repeat family.</text>
</comment>
<proteinExistence type="inferred from homology"/>
<dbReference type="CDD" id="cd04647">
    <property type="entry name" value="LbH_MAT_like"/>
    <property type="match status" value="1"/>
</dbReference>
<dbReference type="Proteomes" id="UP001595792">
    <property type="component" value="Unassembled WGS sequence"/>
</dbReference>
<evidence type="ECO:0000313" key="3">
    <source>
        <dbReference type="EMBL" id="MFC4196376.1"/>
    </source>
</evidence>
<keyword evidence="3" id="KW-0012">Acyltransferase</keyword>
<accession>A0ABV8NI11</accession>
<sequence>MKTSNIYLGEDVIIDISTTVNNVLIGDSVKIAKNCSIFGSKENLLEIGKGSYIGMGTLLNGFSNKLFIGENVSVAQNVNIMTDSGPNASAELQKFFPIVKGPVRIGNHSWIGANVVIAPNVELGEFCVVAANSFVNRSFSSHSVIGGNPARILKKIKIEDQRE</sequence>
<reference evidence="4" key="1">
    <citation type="journal article" date="2019" name="Int. J. Syst. Evol. Microbiol.">
        <title>The Global Catalogue of Microorganisms (GCM) 10K type strain sequencing project: providing services to taxonomists for standard genome sequencing and annotation.</title>
        <authorList>
            <consortium name="The Broad Institute Genomics Platform"/>
            <consortium name="The Broad Institute Genome Sequencing Center for Infectious Disease"/>
            <person name="Wu L."/>
            <person name="Ma J."/>
        </authorList>
    </citation>
    <scope>NUCLEOTIDE SEQUENCE [LARGE SCALE GENOMIC DNA]</scope>
    <source>
        <strain evidence="4">CCM 8689</strain>
    </source>
</reference>
<keyword evidence="4" id="KW-1185">Reference proteome</keyword>
<dbReference type="PANTHER" id="PTHR23416">
    <property type="entry name" value="SIALIC ACID SYNTHASE-RELATED"/>
    <property type="match status" value="1"/>
</dbReference>
<dbReference type="RefSeq" id="WP_378959705.1">
    <property type="nucleotide sequence ID" value="NZ_JBHRXC010000016.1"/>
</dbReference>
<evidence type="ECO:0000313" key="4">
    <source>
        <dbReference type="Proteomes" id="UP001595792"/>
    </source>
</evidence>
<dbReference type="InterPro" id="IPR001451">
    <property type="entry name" value="Hexapep"/>
</dbReference>
<dbReference type="GO" id="GO:0016746">
    <property type="term" value="F:acyltransferase activity"/>
    <property type="evidence" value="ECO:0007669"/>
    <property type="project" value="UniProtKB-KW"/>
</dbReference>
<protein>
    <submittedName>
        <fullName evidence="3">Acyltransferase</fullName>
    </submittedName>
</protein>
<gene>
    <name evidence="3" type="ORF">ACFOUY_06670</name>
</gene>
<dbReference type="PANTHER" id="PTHR23416:SF23">
    <property type="entry name" value="ACETYLTRANSFERASE C18B11.09C-RELATED"/>
    <property type="match status" value="1"/>
</dbReference>
<dbReference type="Gene3D" id="2.160.10.10">
    <property type="entry name" value="Hexapeptide repeat proteins"/>
    <property type="match status" value="1"/>
</dbReference>
<evidence type="ECO:0000256" key="1">
    <source>
        <dbReference type="ARBA" id="ARBA00007274"/>
    </source>
</evidence>
<dbReference type="InterPro" id="IPR011004">
    <property type="entry name" value="Trimer_LpxA-like_sf"/>
</dbReference>
<evidence type="ECO:0000256" key="2">
    <source>
        <dbReference type="ARBA" id="ARBA00022679"/>
    </source>
</evidence>
<comment type="caution">
    <text evidence="3">The sequence shown here is derived from an EMBL/GenBank/DDBJ whole genome shotgun (WGS) entry which is preliminary data.</text>
</comment>